<keyword evidence="7 14" id="KW-0418">Kinase</keyword>
<feature type="transmembrane region" description="Helical" evidence="10">
    <location>
        <begin position="287"/>
        <end position="308"/>
    </location>
</feature>
<comment type="caution">
    <text evidence="14">The sequence shown here is derived from an EMBL/GenBank/DDBJ whole genome shotgun (WGS) entry which is preliminary data.</text>
</comment>
<dbReference type="RefSeq" id="WP_142706183.1">
    <property type="nucleotide sequence ID" value="NZ_VIRS01000013.1"/>
</dbReference>
<dbReference type="SMART" id="SM00388">
    <property type="entry name" value="HisKA"/>
    <property type="match status" value="1"/>
</dbReference>
<keyword evidence="4" id="KW-0597">Phosphoprotein</keyword>
<dbReference type="Pfam" id="PF02518">
    <property type="entry name" value="HATPase_c"/>
    <property type="match status" value="1"/>
</dbReference>
<dbReference type="CDD" id="cd06225">
    <property type="entry name" value="HAMP"/>
    <property type="match status" value="1"/>
</dbReference>
<evidence type="ECO:0000256" key="1">
    <source>
        <dbReference type="ARBA" id="ARBA00000085"/>
    </source>
</evidence>
<keyword evidence="8 10" id="KW-1133">Transmembrane helix</keyword>
<dbReference type="GO" id="GO:0005886">
    <property type="term" value="C:plasma membrane"/>
    <property type="evidence" value="ECO:0007669"/>
    <property type="project" value="UniProtKB-SubCell"/>
</dbReference>
<dbReference type="SUPFAM" id="SSF47384">
    <property type="entry name" value="Homodimeric domain of signal transducing histidine kinase"/>
    <property type="match status" value="1"/>
</dbReference>
<protein>
    <recommendedName>
        <fullName evidence="3">histidine kinase</fullName>
        <ecNumber evidence="3">2.7.13.3</ecNumber>
    </recommendedName>
</protein>
<dbReference type="InterPro" id="IPR036097">
    <property type="entry name" value="HisK_dim/P_sf"/>
</dbReference>
<dbReference type="Gene3D" id="3.30.565.10">
    <property type="entry name" value="Histidine kinase-like ATPase, C-terminal domain"/>
    <property type="match status" value="1"/>
</dbReference>
<dbReference type="EC" id="2.7.13.3" evidence="3"/>
<keyword evidence="11" id="KW-0732">Signal</keyword>
<dbReference type="AlphaFoldDB" id="A0A545AS31"/>
<evidence type="ECO:0000256" key="9">
    <source>
        <dbReference type="ARBA" id="ARBA00023012"/>
    </source>
</evidence>
<feature type="domain" description="HAMP" evidence="13">
    <location>
        <begin position="310"/>
        <end position="358"/>
    </location>
</feature>
<comment type="catalytic activity">
    <reaction evidence="1">
        <text>ATP + protein L-histidine = ADP + protein N-phospho-L-histidine.</text>
        <dbReference type="EC" id="2.7.13.3"/>
    </reaction>
</comment>
<keyword evidence="6 10" id="KW-0812">Transmembrane</keyword>
<dbReference type="PANTHER" id="PTHR43711">
    <property type="entry name" value="TWO-COMPONENT HISTIDINE KINASE"/>
    <property type="match status" value="1"/>
</dbReference>
<dbReference type="InterPro" id="IPR003660">
    <property type="entry name" value="HAMP_dom"/>
</dbReference>
<feature type="domain" description="Histidine kinase" evidence="12">
    <location>
        <begin position="366"/>
        <end position="589"/>
    </location>
</feature>
<dbReference type="InterPro" id="IPR005467">
    <property type="entry name" value="His_kinase_dom"/>
</dbReference>
<dbReference type="PANTHER" id="PTHR43711:SF1">
    <property type="entry name" value="HISTIDINE KINASE 1"/>
    <property type="match status" value="1"/>
</dbReference>
<evidence type="ECO:0000256" key="3">
    <source>
        <dbReference type="ARBA" id="ARBA00012438"/>
    </source>
</evidence>
<keyword evidence="5" id="KW-0808">Transferase</keyword>
<gene>
    <name evidence="14" type="ORF">FL583_19880</name>
</gene>
<dbReference type="InParanoid" id="A0A545AS31"/>
<evidence type="ECO:0000256" key="2">
    <source>
        <dbReference type="ARBA" id="ARBA00004236"/>
    </source>
</evidence>
<sequence>MKGAVPLRRSLVVRLLATSLLIAVCASAATAWLSTELTRRAVTQERSRTLTSDTDVYDTLIEYAATHPDWSGAESTVRRLADLTGSRIALTDARRRVIAASPADAADAAAVSDVPTATVDPLSLDAGITRATGGLIDPRAVGPYRVSGADRQLLDKAAGALVSCLRKTGVAAEIVRTPSGRPRIQRVSADTEESGFCSGTALDTPVGAERAPLAALSAAVARCSGRTGLTVTPTFTIAGVEPNGEVQRCLDLERRAQLEPFVAPPALLFVTGVAAPATAAPLSARDVLGIVGTTVLVVLIAGVATVVAGRRLVRPLRTLTDAARRDVRRPVPVTTRDEIGYLAEAFNELSARREALERQRQDMVNDIAHELRTPLATIRAWLESARDGAVTVDDEVLDVLVEESILLNHVVDDLRDLAAADAGTLRVHPEPVYVRDLLEQLLDAQRAGTAVRLGLTADADPEVLVDPVRLRQIVGNLLSNAIRHTPAGGTVTVSLSVPPAPPGTAVPPARPGALEIAVTDTGAGIAPEDLSRIFDRFWRADTSRTRATGGSGLGLPIARQLARAHGGDLTATSAPGHGSTFTLTLPGAAL</sequence>
<dbReference type="GO" id="GO:0000155">
    <property type="term" value="F:phosphorelay sensor kinase activity"/>
    <property type="evidence" value="ECO:0007669"/>
    <property type="project" value="InterPro"/>
</dbReference>
<evidence type="ECO:0000259" key="12">
    <source>
        <dbReference type="PROSITE" id="PS50109"/>
    </source>
</evidence>
<evidence type="ECO:0000313" key="15">
    <source>
        <dbReference type="Proteomes" id="UP000317982"/>
    </source>
</evidence>
<dbReference type="PROSITE" id="PS50109">
    <property type="entry name" value="HIS_KIN"/>
    <property type="match status" value="1"/>
</dbReference>
<dbReference type="Gene3D" id="6.10.340.10">
    <property type="match status" value="1"/>
</dbReference>
<dbReference type="PROSITE" id="PS50885">
    <property type="entry name" value="HAMP"/>
    <property type="match status" value="1"/>
</dbReference>
<organism evidence="14 15">
    <name type="scientific">Cryptosporangium phraense</name>
    <dbReference type="NCBI Taxonomy" id="2593070"/>
    <lineage>
        <taxon>Bacteria</taxon>
        <taxon>Bacillati</taxon>
        <taxon>Actinomycetota</taxon>
        <taxon>Actinomycetes</taxon>
        <taxon>Cryptosporangiales</taxon>
        <taxon>Cryptosporangiaceae</taxon>
        <taxon>Cryptosporangium</taxon>
    </lineage>
</organism>
<name>A0A545AS31_9ACTN</name>
<evidence type="ECO:0000256" key="5">
    <source>
        <dbReference type="ARBA" id="ARBA00022679"/>
    </source>
</evidence>
<dbReference type="InterPro" id="IPR003594">
    <property type="entry name" value="HATPase_dom"/>
</dbReference>
<dbReference type="InterPro" id="IPR036890">
    <property type="entry name" value="HATPase_C_sf"/>
</dbReference>
<dbReference type="Pfam" id="PF00672">
    <property type="entry name" value="HAMP"/>
    <property type="match status" value="1"/>
</dbReference>
<accession>A0A545AS31</accession>
<evidence type="ECO:0000259" key="13">
    <source>
        <dbReference type="PROSITE" id="PS50885"/>
    </source>
</evidence>
<dbReference type="SMART" id="SM00304">
    <property type="entry name" value="HAMP"/>
    <property type="match status" value="1"/>
</dbReference>
<dbReference type="FunFam" id="3.30.565.10:FF:000006">
    <property type="entry name" value="Sensor histidine kinase WalK"/>
    <property type="match status" value="1"/>
</dbReference>
<proteinExistence type="predicted"/>
<dbReference type="InterPro" id="IPR050736">
    <property type="entry name" value="Sensor_HK_Regulatory"/>
</dbReference>
<evidence type="ECO:0000256" key="6">
    <source>
        <dbReference type="ARBA" id="ARBA00022692"/>
    </source>
</evidence>
<evidence type="ECO:0000256" key="10">
    <source>
        <dbReference type="SAM" id="Phobius"/>
    </source>
</evidence>
<reference evidence="14 15" key="1">
    <citation type="submission" date="2019-07" db="EMBL/GenBank/DDBJ databases">
        <title>Cryptosporangium phraense sp. nov., isolated from plant litter.</title>
        <authorList>
            <person name="Suriyachadkun C."/>
        </authorList>
    </citation>
    <scope>NUCLEOTIDE SEQUENCE [LARGE SCALE GENOMIC DNA]</scope>
    <source>
        <strain evidence="14 15">A-T 5661</strain>
    </source>
</reference>
<evidence type="ECO:0000256" key="7">
    <source>
        <dbReference type="ARBA" id="ARBA00022777"/>
    </source>
</evidence>
<feature type="chain" id="PRO_5021917189" description="histidine kinase" evidence="11">
    <location>
        <begin position="29"/>
        <end position="590"/>
    </location>
</feature>
<keyword evidence="15" id="KW-1185">Reference proteome</keyword>
<dbReference type="CDD" id="cd16922">
    <property type="entry name" value="HATPase_EvgS-ArcB-TorS-like"/>
    <property type="match status" value="1"/>
</dbReference>
<evidence type="ECO:0000313" key="14">
    <source>
        <dbReference type="EMBL" id="TQS43485.1"/>
    </source>
</evidence>
<dbReference type="CDD" id="cd00082">
    <property type="entry name" value="HisKA"/>
    <property type="match status" value="1"/>
</dbReference>
<keyword evidence="10" id="KW-0472">Membrane</keyword>
<dbReference type="EMBL" id="VIRS01000013">
    <property type="protein sequence ID" value="TQS43485.1"/>
    <property type="molecule type" value="Genomic_DNA"/>
</dbReference>
<dbReference type="Proteomes" id="UP000317982">
    <property type="component" value="Unassembled WGS sequence"/>
</dbReference>
<feature type="signal peptide" evidence="11">
    <location>
        <begin position="1"/>
        <end position="28"/>
    </location>
</feature>
<dbReference type="PRINTS" id="PR00344">
    <property type="entry name" value="BCTRLSENSOR"/>
</dbReference>
<evidence type="ECO:0000256" key="11">
    <source>
        <dbReference type="SAM" id="SignalP"/>
    </source>
</evidence>
<dbReference type="Pfam" id="PF00512">
    <property type="entry name" value="HisKA"/>
    <property type="match status" value="1"/>
</dbReference>
<dbReference type="Gene3D" id="1.10.287.130">
    <property type="match status" value="1"/>
</dbReference>
<dbReference type="SUPFAM" id="SSF158472">
    <property type="entry name" value="HAMP domain-like"/>
    <property type="match status" value="1"/>
</dbReference>
<comment type="subcellular location">
    <subcellularLocation>
        <location evidence="2">Cell membrane</location>
    </subcellularLocation>
</comment>
<evidence type="ECO:0000256" key="4">
    <source>
        <dbReference type="ARBA" id="ARBA00022553"/>
    </source>
</evidence>
<dbReference type="OrthoDB" id="9757990at2"/>
<keyword evidence="9" id="KW-0902">Two-component regulatory system</keyword>
<dbReference type="SUPFAM" id="SSF55874">
    <property type="entry name" value="ATPase domain of HSP90 chaperone/DNA topoisomerase II/histidine kinase"/>
    <property type="match status" value="1"/>
</dbReference>
<dbReference type="SMART" id="SM00387">
    <property type="entry name" value="HATPase_c"/>
    <property type="match status" value="1"/>
</dbReference>
<dbReference type="InterPro" id="IPR003661">
    <property type="entry name" value="HisK_dim/P_dom"/>
</dbReference>
<dbReference type="InterPro" id="IPR004358">
    <property type="entry name" value="Sig_transdc_His_kin-like_C"/>
</dbReference>
<evidence type="ECO:0000256" key="8">
    <source>
        <dbReference type="ARBA" id="ARBA00022989"/>
    </source>
</evidence>